<evidence type="ECO:0000256" key="1">
    <source>
        <dbReference type="SAM" id="MobiDB-lite"/>
    </source>
</evidence>
<dbReference type="InterPro" id="IPR020139">
    <property type="entry name" value="DUF2642"/>
</dbReference>
<feature type="region of interest" description="Disordered" evidence="1">
    <location>
        <begin position="136"/>
        <end position="160"/>
    </location>
</feature>
<dbReference type="EMBL" id="CP107027">
    <property type="protein sequence ID" value="UYG97827.1"/>
    <property type="molecule type" value="Genomic_DNA"/>
</dbReference>
<reference evidence="2" key="1">
    <citation type="submission" date="2022-10" db="EMBL/GenBank/DDBJ databases">
        <title>Mechanism of multi-heavy metal repair in Cytobacillus Firmus M7.</title>
        <authorList>
            <person name="Li X."/>
            <person name="Yu C."/>
        </authorList>
    </citation>
    <scope>NUCLEOTIDE SEQUENCE</scope>
    <source>
        <strain evidence="2">M7</strain>
    </source>
</reference>
<evidence type="ECO:0000313" key="2">
    <source>
        <dbReference type="EMBL" id="UYG97827.1"/>
    </source>
</evidence>
<dbReference type="RefSeq" id="WP_231593973.1">
    <property type="nucleotide sequence ID" value="NZ_CP107027.1"/>
</dbReference>
<protein>
    <submittedName>
        <fullName evidence="2">DUF2642 domain-containing protein</fullName>
    </submittedName>
</protein>
<evidence type="ECO:0000313" key="3">
    <source>
        <dbReference type="Proteomes" id="UP001163104"/>
    </source>
</evidence>
<dbReference type="Proteomes" id="UP001163104">
    <property type="component" value="Chromosome"/>
</dbReference>
<organism evidence="2 3">
    <name type="scientific">Cytobacillus firmus</name>
    <name type="common">Bacillus firmus</name>
    <dbReference type="NCBI Taxonomy" id="1399"/>
    <lineage>
        <taxon>Bacteria</taxon>
        <taxon>Bacillati</taxon>
        <taxon>Bacillota</taxon>
        <taxon>Bacilli</taxon>
        <taxon>Bacillales</taxon>
        <taxon>Bacillaceae</taxon>
        <taxon>Cytobacillus</taxon>
    </lineage>
</organism>
<sequence>MEMLSSMVGKTVRINRKGPDSVTGKILNVFSDYLVLWSEGDGLVYVRSQHIKSFTESTKQETLENIESSQAMEYVTGETFELLMQNFQYQWVRINRGGPEKLEGVVENMNGDIITLISNDEIIHLPVYHIRGLSYGEEKSQKEEKEAGQEGKSEKKESKK</sequence>
<dbReference type="AlphaFoldDB" id="A0AA46PVA5"/>
<dbReference type="Pfam" id="PF10842">
    <property type="entry name" value="DUF2642"/>
    <property type="match status" value="1"/>
</dbReference>
<accession>A0AA46PVA5</accession>
<gene>
    <name evidence="2" type="ORF">OD459_04255</name>
</gene>
<proteinExistence type="predicted"/>
<name>A0AA46PVA5_CYTFI</name>